<proteinExistence type="predicted"/>
<dbReference type="AlphaFoldDB" id="A0AAC9RL02"/>
<name>A0AAC9RL02_9CLOT</name>
<evidence type="ECO:0000313" key="2">
    <source>
        <dbReference type="Proteomes" id="UP000192478"/>
    </source>
</evidence>
<gene>
    <name evidence="1" type="ORF">CLFO_16420</name>
</gene>
<reference evidence="1 2" key="1">
    <citation type="submission" date="2017-03" db="EMBL/GenBank/DDBJ databases">
        <title>Complete sequence of Clostridium formicaceticum DSM 92.</title>
        <authorList>
            <person name="Poehlein A."/>
            <person name="Karl M."/>
            <person name="Bengelsdorf F.R."/>
            <person name="Duerre P."/>
            <person name="Daniel R."/>
        </authorList>
    </citation>
    <scope>NUCLEOTIDE SEQUENCE [LARGE SCALE GENOMIC DNA]</scope>
    <source>
        <strain evidence="1 2">DSM 92</strain>
    </source>
</reference>
<protein>
    <submittedName>
        <fullName evidence="1">Uncharacterized protein</fullName>
    </submittedName>
</protein>
<organism evidence="1 2">
    <name type="scientific">Clostridium formicaceticum</name>
    <dbReference type="NCBI Taxonomy" id="1497"/>
    <lineage>
        <taxon>Bacteria</taxon>
        <taxon>Bacillati</taxon>
        <taxon>Bacillota</taxon>
        <taxon>Clostridia</taxon>
        <taxon>Eubacteriales</taxon>
        <taxon>Clostridiaceae</taxon>
        <taxon>Clostridium</taxon>
    </lineage>
</organism>
<evidence type="ECO:0000313" key="1">
    <source>
        <dbReference type="EMBL" id="ARE87243.1"/>
    </source>
</evidence>
<sequence length="50" mass="5528">MIVKCTICSKDFNTEPKLTTFCGTEVASESSYPTATIDTTCRDCTKEENN</sequence>
<dbReference type="Proteomes" id="UP000192478">
    <property type="component" value="Chromosome"/>
</dbReference>
<dbReference type="RefSeq" id="WP_156778804.1">
    <property type="nucleotide sequence ID" value="NZ_CP017603.1"/>
</dbReference>
<accession>A0AAC9RL02</accession>
<dbReference type="EMBL" id="CP020559">
    <property type="protein sequence ID" value="ARE87243.1"/>
    <property type="molecule type" value="Genomic_DNA"/>
</dbReference>